<reference evidence="1" key="1">
    <citation type="submission" date="2020-10" db="EMBL/GenBank/DDBJ databases">
        <authorList>
            <person name="Han B."/>
            <person name="Lu T."/>
            <person name="Zhao Q."/>
            <person name="Huang X."/>
            <person name="Zhao Y."/>
        </authorList>
    </citation>
    <scope>NUCLEOTIDE SEQUENCE</scope>
</reference>
<sequence>MEEFFLFHKKSPGARAPQAMHEIPERESSLADAGMDWIIHLDTDELIHPTGAREYSLRPLLLDVPDNVDMVIFPNYESSIERDDIKDPFTEVSMFKKNYDHLPKDTYFGLYKEATCGNPNYFLTYGNGKSAARVQEHLRPNGAHRWHNYMKSPNEIKLEEAAILHYTYTKFSDLTSRRDRCGCKPTKEDVKQCFILEFDRLAIIRGLKESGVFTNTITST</sequence>
<dbReference type="AlphaFoldDB" id="A0A811NA71"/>
<accession>A0A811NA71</accession>
<dbReference type="EMBL" id="CAJGYO010000003">
    <property type="protein sequence ID" value="CAD6218181.1"/>
    <property type="molecule type" value="Genomic_DNA"/>
</dbReference>
<evidence type="ECO:0008006" key="3">
    <source>
        <dbReference type="Google" id="ProtNLM"/>
    </source>
</evidence>
<dbReference type="InterPro" id="IPR044224">
    <property type="entry name" value="KOBITO1-like"/>
</dbReference>
<dbReference type="GO" id="GO:0030244">
    <property type="term" value="P:cellulose biosynthetic process"/>
    <property type="evidence" value="ECO:0007669"/>
    <property type="project" value="InterPro"/>
</dbReference>
<name>A0A811NA71_9POAL</name>
<dbReference type="PANTHER" id="PTHR46701">
    <property type="entry name" value="GLYCOSYLTRANSFERASE-LIKE KOBITO 1"/>
    <property type="match status" value="1"/>
</dbReference>
<keyword evidence="2" id="KW-1185">Reference proteome</keyword>
<dbReference type="GO" id="GO:0009737">
    <property type="term" value="P:response to abscisic acid"/>
    <property type="evidence" value="ECO:0007669"/>
    <property type="project" value="InterPro"/>
</dbReference>
<comment type="caution">
    <text evidence="1">The sequence shown here is derived from an EMBL/GenBank/DDBJ whole genome shotgun (WGS) entry which is preliminary data.</text>
</comment>
<protein>
    <recommendedName>
        <fullName evidence="3">Glycosyltransferase family 92 protein</fullName>
    </recommendedName>
</protein>
<evidence type="ECO:0000313" key="1">
    <source>
        <dbReference type="EMBL" id="CAD6218181.1"/>
    </source>
</evidence>
<organism evidence="1 2">
    <name type="scientific">Miscanthus lutarioriparius</name>
    <dbReference type="NCBI Taxonomy" id="422564"/>
    <lineage>
        <taxon>Eukaryota</taxon>
        <taxon>Viridiplantae</taxon>
        <taxon>Streptophyta</taxon>
        <taxon>Embryophyta</taxon>
        <taxon>Tracheophyta</taxon>
        <taxon>Spermatophyta</taxon>
        <taxon>Magnoliopsida</taxon>
        <taxon>Liliopsida</taxon>
        <taxon>Poales</taxon>
        <taxon>Poaceae</taxon>
        <taxon>PACMAD clade</taxon>
        <taxon>Panicoideae</taxon>
        <taxon>Andropogonodae</taxon>
        <taxon>Andropogoneae</taxon>
        <taxon>Saccharinae</taxon>
        <taxon>Miscanthus</taxon>
    </lineage>
</organism>
<evidence type="ECO:0000313" key="2">
    <source>
        <dbReference type="Proteomes" id="UP000604825"/>
    </source>
</evidence>
<dbReference type="PANTHER" id="PTHR46701:SF11">
    <property type="entry name" value="GLYCOSYLTRANSFERASE FAMILY 92 PROTEIN"/>
    <property type="match status" value="1"/>
</dbReference>
<dbReference type="OrthoDB" id="433309at2759"/>
<dbReference type="Proteomes" id="UP000604825">
    <property type="component" value="Unassembled WGS sequence"/>
</dbReference>
<proteinExistence type="predicted"/>
<gene>
    <name evidence="1" type="ORF">NCGR_LOCUS12102</name>
</gene>